<evidence type="ECO:0000256" key="2">
    <source>
        <dbReference type="ARBA" id="ARBA00022692"/>
    </source>
</evidence>
<feature type="transmembrane region" description="Helical" evidence="5">
    <location>
        <begin position="75"/>
        <end position="103"/>
    </location>
</feature>
<evidence type="ECO:0000313" key="7">
    <source>
        <dbReference type="EMBL" id="PTD24248.1"/>
    </source>
</evidence>
<dbReference type="Pfam" id="PF04932">
    <property type="entry name" value="Wzy_C"/>
    <property type="match status" value="1"/>
</dbReference>
<evidence type="ECO:0000313" key="8">
    <source>
        <dbReference type="Proteomes" id="UP000241206"/>
    </source>
</evidence>
<dbReference type="InterPro" id="IPR051533">
    <property type="entry name" value="WaaL-like"/>
</dbReference>
<feature type="domain" description="O-antigen ligase-related" evidence="6">
    <location>
        <begin position="312"/>
        <end position="449"/>
    </location>
</feature>
<feature type="transmembrane region" description="Helical" evidence="5">
    <location>
        <begin position="433"/>
        <end position="463"/>
    </location>
</feature>
<feature type="transmembrane region" description="Helical" evidence="5">
    <location>
        <begin position="475"/>
        <end position="494"/>
    </location>
</feature>
<keyword evidence="8" id="KW-1185">Reference proteome</keyword>
<feature type="transmembrane region" description="Helical" evidence="5">
    <location>
        <begin position="348"/>
        <end position="369"/>
    </location>
</feature>
<keyword evidence="3 5" id="KW-1133">Transmembrane helix</keyword>
<protein>
    <recommendedName>
        <fullName evidence="6">O-antigen ligase-related domain-containing protein</fullName>
    </recommendedName>
</protein>
<feature type="transmembrane region" description="Helical" evidence="5">
    <location>
        <begin position="131"/>
        <end position="155"/>
    </location>
</feature>
<gene>
    <name evidence="7" type="ORF">CV103_08465</name>
</gene>
<evidence type="ECO:0000256" key="4">
    <source>
        <dbReference type="ARBA" id="ARBA00023136"/>
    </source>
</evidence>
<feature type="transmembrane region" description="Helical" evidence="5">
    <location>
        <begin position="45"/>
        <end position="63"/>
    </location>
</feature>
<sequence>MAARSAGLAPSKAGRRRPLRYQRARTGSLGPHGETGLMLHDLIKLAYMLFASLGALAFLHVCLKGKELQAVIPQVAIVCAAVLSILVLSPNLILTSVALFFIVPVLCRRPEHLGGMMLISMLLVPEMHTHLTVAGVWLFPWGPSHTIGLGALMMLFVQGKRAKPARLSDIVALLLVAYFVVGQARDTSFTNVLRVTTQQLLDLYLPYYVVTRSLRTESDFRTFIVYLLSAGMVLSALVALESVTGWVVFRETLSRYGLDAQWFRVKWRHGFLRAAGPFLEATAMAFGLSFFAMVAWQFRSFFQNNLSRLAVFGAIFVGVTACQSRNAHLGLAVAIIASEAFRRFAKPATAKALLVFAVMLIAVPTTLFLNESPQSTKTGSDTEDTAAYRVRLFHRGLEEIAKHPLIGTNQDEFTSHMEDMRQGERIIDFVNSYIYVALVSGVIGLVMFIGALAAIPVIAVRFATRVRTPQMHEAMGYYFAMALAVLQMLLFTFFGGRNSFITEMTIATVIYAGKLNLGAGAALPRPARPRGSLAAMLRGPDPNWRRSAGD</sequence>
<dbReference type="AlphaFoldDB" id="A0A2T4I4C6"/>
<feature type="transmembrane region" description="Helical" evidence="5">
    <location>
        <begin position="223"/>
        <end position="249"/>
    </location>
</feature>
<keyword evidence="4 5" id="KW-0472">Membrane</keyword>
<name>A0A2T4I4C6_9SPHN</name>
<evidence type="ECO:0000256" key="3">
    <source>
        <dbReference type="ARBA" id="ARBA00022989"/>
    </source>
</evidence>
<comment type="caution">
    <text evidence="7">The sequence shown here is derived from an EMBL/GenBank/DDBJ whole genome shotgun (WGS) entry which is preliminary data.</text>
</comment>
<dbReference type="PANTHER" id="PTHR37422">
    <property type="entry name" value="TEICHURONIC ACID BIOSYNTHESIS PROTEIN TUAE"/>
    <property type="match status" value="1"/>
</dbReference>
<comment type="subcellular location">
    <subcellularLocation>
        <location evidence="1">Membrane</location>
        <topology evidence="1">Multi-pass membrane protein</topology>
    </subcellularLocation>
</comment>
<dbReference type="GO" id="GO:0016020">
    <property type="term" value="C:membrane"/>
    <property type="evidence" value="ECO:0007669"/>
    <property type="project" value="UniProtKB-SubCell"/>
</dbReference>
<reference evidence="7 8" key="1">
    <citation type="submission" date="2017-11" db="EMBL/GenBank/DDBJ databases">
        <title>Sphingomonas oleivorans sp. nov., isolated from oil-contaminated soil.</title>
        <authorList>
            <person name="Wang L."/>
            <person name="Chen L."/>
        </authorList>
    </citation>
    <scope>NUCLEOTIDE SEQUENCE [LARGE SCALE GENOMIC DNA]</scope>
    <source>
        <strain evidence="7 8">K101</strain>
    </source>
</reference>
<dbReference type="PANTHER" id="PTHR37422:SF13">
    <property type="entry name" value="LIPOPOLYSACCHARIDE BIOSYNTHESIS PROTEIN PA4999-RELATED"/>
    <property type="match status" value="1"/>
</dbReference>
<evidence type="ECO:0000256" key="1">
    <source>
        <dbReference type="ARBA" id="ARBA00004141"/>
    </source>
</evidence>
<proteinExistence type="predicted"/>
<keyword evidence="2 5" id="KW-0812">Transmembrane</keyword>
<accession>A0A2T4I4C6</accession>
<dbReference type="InterPro" id="IPR007016">
    <property type="entry name" value="O-antigen_ligase-rel_domated"/>
</dbReference>
<dbReference type="Proteomes" id="UP000241206">
    <property type="component" value="Unassembled WGS sequence"/>
</dbReference>
<organism evidence="7 8">
    <name type="scientific">Edaphosphingomonas fennica</name>
    <dbReference type="NCBI Taxonomy" id="114404"/>
    <lineage>
        <taxon>Bacteria</taxon>
        <taxon>Pseudomonadati</taxon>
        <taxon>Pseudomonadota</taxon>
        <taxon>Alphaproteobacteria</taxon>
        <taxon>Sphingomonadales</taxon>
        <taxon>Rhizorhabdaceae</taxon>
        <taxon>Edaphosphingomonas</taxon>
    </lineage>
</organism>
<dbReference type="EMBL" id="PHHF01000035">
    <property type="protein sequence ID" value="PTD24248.1"/>
    <property type="molecule type" value="Genomic_DNA"/>
</dbReference>
<evidence type="ECO:0000259" key="6">
    <source>
        <dbReference type="Pfam" id="PF04932"/>
    </source>
</evidence>
<feature type="transmembrane region" description="Helical" evidence="5">
    <location>
        <begin position="270"/>
        <end position="298"/>
    </location>
</feature>
<evidence type="ECO:0000256" key="5">
    <source>
        <dbReference type="SAM" id="Phobius"/>
    </source>
</evidence>